<name>A0A0D3I0B1_EMIH1</name>
<evidence type="ECO:0008006" key="4">
    <source>
        <dbReference type="Google" id="ProtNLM"/>
    </source>
</evidence>
<dbReference type="PaxDb" id="2903-EOD04696"/>
<reference evidence="3" key="1">
    <citation type="journal article" date="2013" name="Nature">
        <title>Pan genome of the phytoplankton Emiliania underpins its global distribution.</title>
        <authorList>
            <person name="Read B.A."/>
            <person name="Kegel J."/>
            <person name="Klute M.J."/>
            <person name="Kuo A."/>
            <person name="Lefebvre S.C."/>
            <person name="Maumus F."/>
            <person name="Mayer C."/>
            <person name="Miller J."/>
            <person name="Monier A."/>
            <person name="Salamov A."/>
            <person name="Young J."/>
            <person name="Aguilar M."/>
            <person name="Claverie J.M."/>
            <person name="Frickenhaus S."/>
            <person name="Gonzalez K."/>
            <person name="Herman E.K."/>
            <person name="Lin Y.C."/>
            <person name="Napier J."/>
            <person name="Ogata H."/>
            <person name="Sarno A.F."/>
            <person name="Shmutz J."/>
            <person name="Schroeder D."/>
            <person name="de Vargas C."/>
            <person name="Verret F."/>
            <person name="von Dassow P."/>
            <person name="Valentin K."/>
            <person name="Van de Peer Y."/>
            <person name="Wheeler G."/>
            <person name="Dacks J.B."/>
            <person name="Delwiche C.F."/>
            <person name="Dyhrman S.T."/>
            <person name="Glockner G."/>
            <person name="John U."/>
            <person name="Richards T."/>
            <person name="Worden A.Z."/>
            <person name="Zhang X."/>
            <person name="Grigoriev I.V."/>
            <person name="Allen A.E."/>
            <person name="Bidle K."/>
            <person name="Borodovsky M."/>
            <person name="Bowler C."/>
            <person name="Brownlee C."/>
            <person name="Cock J.M."/>
            <person name="Elias M."/>
            <person name="Gladyshev V.N."/>
            <person name="Groth M."/>
            <person name="Guda C."/>
            <person name="Hadaegh A."/>
            <person name="Iglesias-Rodriguez M.D."/>
            <person name="Jenkins J."/>
            <person name="Jones B.M."/>
            <person name="Lawson T."/>
            <person name="Leese F."/>
            <person name="Lindquist E."/>
            <person name="Lobanov A."/>
            <person name="Lomsadze A."/>
            <person name="Malik S.B."/>
            <person name="Marsh M.E."/>
            <person name="Mackinder L."/>
            <person name="Mock T."/>
            <person name="Mueller-Roeber B."/>
            <person name="Pagarete A."/>
            <person name="Parker M."/>
            <person name="Probert I."/>
            <person name="Quesneville H."/>
            <person name="Raines C."/>
            <person name="Rensing S.A."/>
            <person name="Riano-Pachon D.M."/>
            <person name="Richier S."/>
            <person name="Rokitta S."/>
            <person name="Shiraiwa Y."/>
            <person name="Soanes D.M."/>
            <person name="van der Giezen M."/>
            <person name="Wahlund T.M."/>
            <person name="Williams B."/>
            <person name="Wilson W."/>
            <person name="Wolfe G."/>
            <person name="Wurch L.L."/>
        </authorList>
    </citation>
    <scope>NUCLEOTIDE SEQUENCE</scope>
</reference>
<dbReference type="Proteomes" id="UP000013827">
    <property type="component" value="Unassembled WGS sequence"/>
</dbReference>
<evidence type="ECO:0000313" key="2">
    <source>
        <dbReference type="EnsemblProtists" id="EOD04696"/>
    </source>
</evidence>
<accession>A0A0D3I0B1</accession>
<dbReference type="AlphaFoldDB" id="A0A0D3I0B1"/>
<reference evidence="2" key="2">
    <citation type="submission" date="2024-10" db="UniProtKB">
        <authorList>
            <consortium name="EnsemblProtists"/>
        </authorList>
    </citation>
    <scope>IDENTIFICATION</scope>
</reference>
<dbReference type="HOGENOM" id="CLU_740675_0_0_1"/>
<protein>
    <recommendedName>
        <fullName evidence="4">MAM domain-containing protein</fullName>
    </recommendedName>
</protein>
<dbReference type="KEGG" id="ehx:EMIHUDRAFT_453805"/>
<keyword evidence="1" id="KW-0732">Signal</keyword>
<proteinExistence type="predicted"/>
<evidence type="ECO:0000256" key="1">
    <source>
        <dbReference type="SAM" id="SignalP"/>
    </source>
</evidence>
<keyword evidence="3" id="KW-1185">Reference proteome</keyword>
<evidence type="ECO:0000313" key="3">
    <source>
        <dbReference type="Proteomes" id="UP000013827"/>
    </source>
</evidence>
<feature type="signal peptide" evidence="1">
    <location>
        <begin position="1"/>
        <end position="26"/>
    </location>
</feature>
<organism evidence="2 3">
    <name type="scientific">Emiliania huxleyi (strain CCMP1516)</name>
    <dbReference type="NCBI Taxonomy" id="280463"/>
    <lineage>
        <taxon>Eukaryota</taxon>
        <taxon>Haptista</taxon>
        <taxon>Haptophyta</taxon>
        <taxon>Prymnesiophyceae</taxon>
        <taxon>Isochrysidales</taxon>
        <taxon>Noelaerhabdaceae</taxon>
        <taxon>Emiliania</taxon>
    </lineage>
</organism>
<dbReference type="EnsemblProtists" id="EOD04696">
    <property type="protein sequence ID" value="EOD04696"/>
    <property type="gene ID" value="EMIHUDRAFT_453805"/>
</dbReference>
<dbReference type="RefSeq" id="XP_005757125.1">
    <property type="nucleotide sequence ID" value="XM_005757068.1"/>
</dbReference>
<dbReference type="GeneID" id="17250806"/>
<feature type="chain" id="PRO_5044244383" description="MAM domain-containing protein" evidence="1">
    <location>
        <begin position="27"/>
        <end position="374"/>
    </location>
</feature>
<sequence length="374" mass="40271">MATDLIRFVRAAVVLALAEGACTVCAHPKCGCDLTGESWCTAAKHCHDDLDNSSGCQWGVACFNDSEAHHCHEQTNAAGACTWGVSCSSAFGVRKLYTSALPGPAKDWVNSWDLPANSISRVDDSDSNDAQTFFKGSGQVAFGGDGTATFHRSPRLYIRSGGSGWEDIEFTAYGRYRAYGDVRSYSGLTLVARTNHGDYTDGCSAPGYYARIYTTTGEVAFQKEYYHGTSVVYSASRRLPGPSNPYGVDLSSGLPLDEWIGLKFVVYTATDPDDGAPAVQLKLYLDFSRGARGGDWVLAHELLDTSGSWMATRAIPDECGTEDGHVRDGEPIFGGREYCFLRTDGDSDTVVEWANASVRHISGAATPRTTGCED</sequence>